<gene>
    <name evidence="3" type="ORF">IAA98_00460</name>
</gene>
<dbReference type="AlphaFoldDB" id="A0A9D1GVB1"/>
<evidence type="ECO:0000259" key="2">
    <source>
        <dbReference type="Pfam" id="PF20789"/>
    </source>
</evidence>
<name>A0A9D1GVB1_9ACTN</name>
<reference evidence="3" key="1">
    <citation type="submission" date="2020-10" db="EMBL/GenBank/DDBJ databases">
        <authorList>
            <person name="Gilroy R."/>
        </authorList>
    </citation>
    <scope>NUCLEOTIDE SEQUENCE</scope>
    <source>
        <strain evidence="3">ChiGjej1B1-24693</strain>
    </source>
</reference>
<evidence type="ECO:0000313" key="4">
    <source>
        <dbReference type="Proteomes" id="UP000886842"/>
    </source>
</evidence>
<dbReference type="Pfam" id="PF20789">
    <property type="entry name" value="4HBT_3C"/>
    <property type="match status" value="1"/>
</dbReference>
<feature type="domain" description="Acyl-CoA thioesterase-like N-terminal HotDog" evidence="1">
    <location>
        <begin position="23"/>
        <end position="107"/>
    </location>
</feature>
<dbReference type="InterPro" id="IPR042171">
    <property type="entry name" value="Acyl-CoA_hotdog"/>
</dbReference>
<dbReference type="InterPro" id="IPR049449">
    <property type="entry name" value="TesB_ACOT8-like_N"/>
</dbReference>
<comment type="caution">
    <text evidence="3">The sequence shown here is derived from an EMBL/GenBank/DDBJ whole genome shotgun (WGS) entry which is preliminary data.</text>
</comment>
<dbReference type="Gene3D" id="2.40.160.210">
    <property type="entry name" value="Acyl-CoA thioesterase, double hotdog domain"/>
    <property type="match status" value="1"/>
</dbReference>
<protein>
    <submittedName>
        <fullName evidence="3">Thioesterase family protein</fullName>
    </submittedName>
</protein>
<organism evidence="3 4">
    <name type="scientific">Candidatus Avipropionibacterium avicola</name>
    <dbReference type="NCBI Taxonomy" id="2840701"/>
    <lineage>
        <taxon>Bacteria</taxon>
        <taxon>Bacillati</taxon>
        <taxon>Actinomycetota</taxon>
        <taxon>Actinomycetes</taxon>
        <taxon>Propionibacteriales</taxon>
        <taxon>Propionibacteriaceae</taxon>
        <taxon>Propionibacteriaceae incertae sedis</taxon>
        <taxon>Candidatus Avipropionibacterium</taxon>
    </lineage>
</organism>
<dbReference type="Proteomes" id="UP000886842">
    <property type="component" value="Unassembled WGS sequence"/>
</dbReference>
<evidence type="ECO:0000259" key="1">
    <source>
        <dbReference type="Pfam" id="PF13622"/>
    </source>
</evidence>
<evidence type="ECO:0000313" key="3">
    <source>
        <dbReference type="EMBL" id="HIT74039.1"/>
    </source>
</evidence>
<feature type="domain" description="Acyl-CoA thioesterase-like C-terminal" evidence="2">
    <location>
        <begin position="139"/>
        <end position="261"/>
    </location>
</feature>
<dbReference type="Pfam" id="PF13622">
    <property type="entry name" value="4HBT_3"/>
    <property type="match status" value="1"/>
</dbReference>
<dbReference type="EMBL" id="DVLP01000017">
    <property type="protein sequence ID" value="HIT74039.1"/>
    <property type="molecule type" value="Genomic_DNA"/>
</dbReference>
<accession>A0A9D1GVB1</accession>
<sequence>MVSNSYYHRIDEQTWQPTEHVQGAWNEHEQHMAPVAGLLAHALQAHEPRPDLQTARLSYEILGLMPLEPTTITCRTVRPGRTIELVEAVMTTASAPERPVVRATAWRLASSDTSTVAGNLPDPIPGPDELGPGDRLAAWPGGFIRSLQARLDEPSPGRRFCWLTSPVSLLPAQSDGSPAAGPVAEFVRLVDSANGIAAQLDPYQWIFPNTDLTIHLWRTPVGPDVGFDTMATIGPDGVGCTQTVLHDVQGPVGRASQALTVRRRPSR</sequence>
<reference evidence="3" key="2">
    <citation type="journal article" date="2021" name="PeerJ">
        <title>Extensive microbial diversity within the chicken gut microbiome revealed by metagenomics and culture.</title>
        <authorList>
            <person name="Gilroy R."/>
            <person name="Ravi A."/>
            <person name="Getino M."/>
            <person name="Pursley I."/>
            <person name="Horton D.L."/>
            <person name="Alikhan N.F."/>
            <person name="Baker D."/>
            <person name="Gharbi K."/>
            <person name="Hall N."/>
            <person name="Watson M."/>
            <person name="Adriaenssens E.M."/>
            <person name="Foster-Nyarko E."/>
            <person name="Jarju S."/>
            <person name="Secka A."/>
            <person name="Antonio M."/>
            <person name="Oren A."/>
            <person name="Chaudhuri R.R."/>
            <person name="La Ragione R."/>
            <person name="Hildebrand F."/>
            <person name="Pallen M.J."/>
        </authorList>
    </citation>
    <scope>NUCLEOTIDE SEQUENCE</scope>
    <source>
        <strain evidence="3">ChiGjej1B1-24693</strain>
    </source>
</reference>
<proteinExistence type="predicted"/>
<dbReference type="InterPro" id="IPR049450">
    <property type="entry name" value="ACOT8-like_C"/>
</dbReference>